<feature type="transmembrane region" description="Helical" evidence="10">
    <location>
        <begin position="12"/>
        <end position="34"/>
    </location>
</feature>
<dbReference type="SMART" id="SM00388">
    <property type="entry name" value="HisKA"/>
    <property type="match status" value="1"/>
</dbReference>
<keyword evidence="8" id="KW-0067">ATP-binding</keyword>
<comment type="caution">
    <text evidence="12">The sequence shown here is derived from an EMBL/GenBank/DDBJ whole genome shotgun (WGS) entry which is preliminary data.</text>
</comment>
<dbReference type="EMBL" id="JADCLJ010000009">
    <property type="protein sequence ID" value="MBE4907442.1"/>
    <property type="molecule type" value="Genomic_DNA"/>
</dbReference>
<accession>A0ABR9QG21</accession>
<dbReference type="Gene3D" id="3.30.565.10">
    <property type="entry name" value="Histidine kinase-like ATPase, C-terminal domain"/>
    <property type="match status" value="1"/>
</dbReference>
<evidence type="ECO:0000313" key="13">
    <source>
        <dbReference type="Proteomes" id="UP001516662"/>
    </source>
</evidence>
<keyword evidence="10" id="KW-0472">Membrane</keyword>
<dbReference type="InterPro" id="IPR036097">
    <property type="entry name" value="HisK_dim/P_sf"/>
</dbReference>
<dbReference type="InterPro" id="IPR050351">
    <property type="entry name" value="BphY/WalK/GraS-like"/>
</dbReference>
<dbReference type="InterPro" id="IPR004358">
    <property type="entry name" value="Sig_transdc_His_kin-like_C"/>
</dbReference>
<evidence type="ECO:0000256" key="8">
    <source>
        <dbReference type="ARBA" id="ARBA00022840"/>
    </source>
</evidence>
<evidence type="ECO:0000256" key="2">
    <source>
        <dbReference type="ARBA" id="ARBA00004370"/>
    </source>
</evidence>
<proteinExistence type="predicted"/>
<evidence type="ECO:0000259" key="11">
    <source>
        <dbReference type="PROSITE" id="PS50109"/>
    </source>
</evidence>
<dbReference type="Pfam" id="PF00512">
    <property type="entry name" value="HisKA"/>
    <property type="match status" value="1"/>
</dbReference>
<evidence type="ECO:0000256" key="10">
    <source>
        <dbReference type="SAM" id="Phobius"/>
    </source>
</evidence>
<dbReference type="PANTHER" id="PTHR45453:SF1">
    <property type="entry name" value="PHOSPHATE REGULON SENSOR PROTEIN PHOR"/>
    <property type="match status" value="1"/>
</dbReference>
<dbReference type="InterPro" id="IPR036890">
    <property type="entry name" value="HATPase_C_sf"/>
</dbReference>
<dbReference type="PANTHER" id="PTHR45453">
    <property type="entry name" value="PHOSPHATE REGULON SENSOR PROTEIN PHOR"/>
    <property type="match status" value="1"/>
</dbReference>
<organism evidence="12 13">
    <name type="scientific">Litchfieldia luteola</name>
    <dbReference type="NCBI Taxonomy" id="682179"/>
    <lineage>
        <taxon>Bacteria</taxon>
        <taxon>Bacillati</taxon>
        <taxon>Bacillota</taxon>
        <taxon>Bacilli</taxon>
        <taxon>Bacillales</taxon>
        <taxon>Bacillaceae</taxon>
        <taxon>Litchfieldia</taxon>
    </lineage>
</organism>
<dbReference type="InterPro" id="IPR003661">
    <property type="entry name" value="HisK_dim/P_dom"/>
</dbReference>
<comment type="catalytic activity">
    <reaction evidence="1">
        <text>ATP + protein L-histidine = ADP + protein N-phospho-L-histidine.</text>
        <dbReference type="EC" id="2.7.13.3"/>
    </reaction>
</comment>
<dbReference type="SUPFAM" id="SSF47384">
    <property type="entry name" value="Homodimeric domain of signal transducing histidine kinase"/>
    <property type="match status" value="1"/>
</dbReference>
<dbReference type="GO" id="GO:0016301">
    <property type="term" value="F:kinase activity"/>
    <property type="evidence" value="ECO:0007669"/>
    <property type="project" value="UniProtKB-KW"/>
</dbReference>
<evidence type="ECO:0000256" key="1">
    <source>
        <dbReference type="ARBA" id="ARBA00000085"/>
    </source>
</evidence>
<dbReference type="Gene3D" id="1.10.287.130">
    <property type="match status" value="1"/>
</dbReference>
<gene>
    <name evidence="12" type="ORF">IMZ08_05110</name>
</gene>
<name>A0ABR9QG21_9BACI</name>
<dbReference type="CDD" id="cd00075">
    <property type="entry name" value="HATPase"/>
    <property type="match status" value="1"/>
</dbReference>
<dbReference type="Pfam" id="PF02518">
    <property type="entry name" value="HATPase_c"/>
    <property type="match status" value="1"/>
</dbReference>
<protein>
    <recommendedName>
        <fullName evidence="3">histidine kinase</fullName>
        <ecNumber evidence="3">2.7.13.3</ecNumber>
    </recommendedName>
</protein>
<dbReference type="SUPFAM" id="SSF55874">
    <property type="entry name" value="ATPase domain of HSP90 chaperone/DNA topoisomerase II/histidine kinase"/>
    <property type="match status" value="1"/>
</dbReference>
<feature type="transmembrane region" description="Helical" evidence="10">
    <location>
        <begin position="165"/>
        <end position="186"/>
    </location>
</feature>
<dbReference type="Proteomes" id="UP001516662">
    <property type="component" value="Unassembled WGS sequence"/>
</dbReference>
<dbReference type="InterPro" id="IPR005467">
    <property type="entry name" value="His_kinase_dom"/>
</dbReference>
<dbReference type="InterPro" id="IPR003594">
    <property type="entry name" value="HATPase_dom"/>
</dbReference>
<comment type="subcellular location">
    <subcellularLocation>
        <location evidence="2">Membrane</location>
    </subcellularLocation>
</comment>
<sequence>MSRMFRKTRHRLAFTNASILFVILILFSSALYLFTEQRIYSQIDSKMVTEAKPYLLDERRLVYINQNYNNRSNLTKIAQTPTLYLLWDGNRNIAFQYPLTVFKNDELLFLSSTLSSSKGETVEIQNSSFRIINFVERYENGEERKILQAIRNIDQEIGMLKDLRIIILVGIGVGMIVAIITAFYLAQRALKPIQVSWDKQQQFVADASHELRTPLAAIQANTELLLHQPHQTIESESKTIANVLKETKRLNKLVDHLLTLARSDTNQLQLQKVELQLDKVIQTVIEQFSVLCEIKGVSFEATIDNELKMAGDEERIKQLLYIILDNALKYTPEKGVVSLTAQENGRQVVIIVKDSGMGIKDDDLPYIFDRFYRGDKSRSGNGAGLGLSIARWIVEAHSGRIVIKSQEGKGTEVKLTF</sequence>
<feature type="domain" description="Histidine kinase" evidence="11">
    <location>
        <begin position="206"/>
        <end position="417"/>
    </location>
</feature>
<keyword evidence="13" id="KW-1185">Reference proteome</keyword>
<keyword evidence="4" id="KW-0597">Phosphoprotein</keyword>
<keyword evidence="10" id="KW-0812">Transmembrane</keyword>
<evidence type="ECO:0000256" key="7">
    <source>
        <dbReference type="ARBA" id="ARBA00022777"/>
    </source>
</evidence>
<reference evidence="12 13" key="1">
    <citation type="submission" date="2020-10" db="EMBL/GenBank/DDBJ databases">
        <title>Bacillus sp. HD4P25, an endophyte from a halophyte.</title>
        <authorList>
            <person name="Sun J.-Q."/>
        </authorList>
    </citation>
    <scope>NUCLEOTIDE SEQUENCE [LARGE SCALE GENOMIC DNA]</scope>
    <source>
        <strain evidence="12 13">YIM 93174</strain>
    </source>
</reference>
<dbReference type="PROSITE" id="PS50109">
    <property type="entry name" value="HIS_KIN"/>
    <property type="match status" value="1"/>
</dbReference>
<keyword evidence="7 12" id="KW-0418">Kinase</keyword>
<evidence type="ECO:0000313" key="12">
    <source>
        <dbReference type="EMBL" id="MBE4907442.1"/>
    </source>
</evidence>
<keyword evidence="6" id="KW-0547">Nucleotide-binding</keyword>
<evidence type="ECO:0000256" key="4">
    <source>
        <dbReference type="ARBA" id="ARBA00022553"/>
    </source>
</evidence>
<evidence type="ECO:0000256" key="9">
    <source>
        <dbReference type="ARBA" id="ARBA00023012"/>
    </source>
</evidence>
<evidence type="ECO:0000256" key="6">
    <source>
        <dbReference type="ARBA" id="ARBA00022741"/>
    </source>
</evidence>
<keyword evidence="5" id="KW-0808">Transferase</keyword>
<evidence type="ECO:0000256" key="5">
    <source>
        <dbReference type="ARBA" id="ARBA00022679"/>
    </source>
</evidence>
<dbReference type="CDD" id="cd00082">
    <property type="entry name" value="HisKA"/>
    <property type="match status" value="1"/>
</dbReference>
<dbReference type="EC" id="2.7.13.3" evidence="3"/>
<dbReference type="PRINTS" id="PR00344">
    <property type="entry name" value="BCTRLSENSOR"/>
</dbReference>
<keyword evidence="9" id="KW-0902">Two-component regulatory system</keyword>
<dbReference type="SMART" id="SM00387">
    <property type="entry name" value="HATPase_c"/>
    <property type="match status" value="1"/>
</dbReference>
<keyword evidence="10" id="KW-1133">Transmembrane helix</keyword>
<evidence type="ECO:0000256" key="3">
    <source>
        <dbReference type="ARBA" id="ARBA00012438"/>
    </source>
</evidence>